<protein>
    <recommendedName>
        <fullName evidence="4">RPA-interacting protein C-terminal domain-containing protein</fullName>
    </recommendedName>
</protein>
<accession>A0AAV1JTY8</accession>
<dbReference type="AlphaFoldDB" id="A0AAV1JTY8"/>
<dbReference type="InterPro" id="IPR028156">
    <property type="entry name" value="RIP"/>
</dbReference>
<evidence type="ECO:0000313" key="5">
    <source>
        <dbReference type="EMBL" id="CAK1552107.1"/>
    </source>
</evidence>
<proteinExistence type="predicted"/>
<comment type="caution">
    <text evidence="5">The sequence shown here is derived from an EMBL/GenBank/DDBJ whole genome shotgun (WGS) entry which is preliminary data.</text>
</comment>
<feature type="domain" description="RPA-interacting protein C-terminal" evidence="4">
    <location>
        <begin position="124"/>
        <end position="201"/>
    </location>
</feature>
<evidence type="ECO:0000256" key="3">
    <source>
        <dbReference type="ARBA" id="ARBA00022833"/>
    </source>
</evidence>
<organism evidence="5 6">
    <name type="scientific">Leptosia nina</name>
    <dbReference type="NCBI Taxonomy" id="320188"/>
    <lineage>
        <taxon>Eukaryota</taxon>
        <taxon>Metazoa</taxon>
        <taxon>Ecdysozoa</taxon>
        <taxon>Arthropoda</taxon>
        <taxon>Hexapoda</taxon>
        <taxon>Insecta</taxon>
        <taxon>Pterygota</taxon>
        <taxon>Neoptera</taxon>
        <taxon>Endopterygota</taxon>
        <taxon>Lepidoptera</taxon>
        <taxon>Glossata</taxon>
        <taxon>Ditrysia</taxon>
        <taxon>Papilionoidea</taxon>
        <taxon>Pieridae</taxon>
        <taxon>Pierinae</taxon>
        <taxon>Leptosia</taxon>
    </lineage>
</organism>
<dbReference type="Proteomes" id="UP001497472">
    <property type="component" value="Unassembled WGS sequence"/>
</dbReference>
<evidence type="ECO:0000313" key="6">
    <source>
        <dbReference type="Proteomes" id="UP001497472"/>
    </source>
</evidence>
<reference evidence="5 6" key="1">
    <citation type="submission" date="2023-11" db="EMBL/GenBank/DDBJ databases">
        <authorList>
            <person name="Okamura Y."/>
        </authorList>
    </citation>
    <scope>NUCLEOTIDE SEQUENCE [LARGE SCALE GENOMIC DNA]</scope>
</reference>
<dbReference type="PANTHER" id="PTHR31742:SF1">
    <property type="entry name" value="RPA-INTERACTING PROTEIN"/>
    <property type="match status" value="1"/>
</dbReference>
<keyword evidence="2" id="KW-0863">Zinc-finger</keyword>
<evidence type="ECO:0000259" key="4">
    <source>
        <dbReference type="Pfam" id="PF14768"/>
    </source>
</evidence>
<dbReference type="EMBL" id="CAVLEF010000132">
    <property type="protein sequence ID" value="CAK1552107.1"/>
    <property type="molecule type" value="Genomic_DNA"/>
</dbReference>
<gene>
    <name evidence="5" type="ORF">LNINA_LOCUS11179</name>
</gene>
<dbReference type="GO" id="GO:0008270">
    <property type="term" value="F:zinc ion binding"/>
    <property type="evidence" value="ECO:0007669"/>
    <property type="project" value="UniProtKB-KW"/>
</dbReference>
<sequence>MHSPNVSSSPSYKNLKYKHSQSPIELKEKMRKDYKSKVRNCRDMLLNRLRGPEVASDLRGKLTDLYKDMFDSINLSLNEEENDVLEVIKQELIQEELDWFNEEYEKYQMDNVDWSSYHNEDHVICPICQKNNFKLKNRLLSCEQCKIEIKTDNITLGEIKKNIYQCMERHSTKCDSNVQFSVISESGSSHIYLICDACIDMQLIV</sequence>
<keyword evidence="3" id="KW-0862">Zinc</keyword>
<evidence type="ECO:0000256" key="1">
    <source>
        <dbReference type="ARBA" id="ARBA00022723"/>
    </source>
</evidence>
<dbReference type="GO" id="GO:0005634">
    <property type="term" value="C:nucleus"/>
    <property type="evidence" value="ECO:0007669"/>
    <property type="project" value="TreeGrafter"/>
</dbReference>
<dbReference type="PANTHER" id="PTHR31742">
    <property type="entry name" value="RPA-INTERACTING PROTEIN RPAIN"/>
    <property type="match status" value="1"/>
</dbReference>
<keyword evidence="6" id="KW-1185">Reference proteome</keyword>
<keyword evidence="1" id="KW-0479">Metal-binding</keyword>
<dbReference type="Pfam" id="PF14768">
    <property type="entry name" value="RPA_interact_C"/>
    <property type="match status" value="1"/>
</dbReference>
<evidence type="ECO:0000256" key="2">
    <source>
        <dbReference type="ARBA" id="ARBA00022771"/>
    </source>
</evidence>
<name>A0AAV1JTY8_9NEOP</name>
<dbReference type="GO" id="GO:0006606">
    <property type="term" value="P:protein import into nucleus"/>
    <property type="evidence" value="ECO:0007669"/>
    <property type="project" value="TreeGrafter"/>
</dbReference>
<dbReference type="InterPro" id="IPR028159">
    <property type="entry name" value="RPA_interact_C_dom"/>
</dbReference>